<name>A0A5J4WUH1_9EUKA</name>
<dbReference type="AlphaFoldDB" id="A0A5J4WUH1"/>
<reference evidence="1 2" key="1">
    <citation type="submission" date="2019-03" db="EMBL/GenBank/DDBJ databases">
        <title>Single cell metagenomics reveals metabolic interactions within the superorganism composed of flagellate Streblomastix strix and complex community of Bacteroidetes bacteria on its surface.</title>
        <authorList>
            <person name="Treitli S.C."/>
            <person name="Kolisko M."/>
            <person name="Husnik F."/>
            <person name="Keeling P."/>
            <person name="Hampl V."/>
        </authorList>
    </citation>
    <scope>NUCLEOTIDE SEQUENCE [LARGE SCALE GENOMIC DNA]</scope>
    <source>
        <strain evidence="1">ST1C</strain>
    </source>
</reference>
<accession>A0A5J4WUH1</accession>
<comment type="caution">
    <text evidence="1">The sequence shown here is derived from an EMBL/GenBank/DDBJ whole genome shotgun (WGS) entry which is preliminary data.</text>
</comment>
<proteinExistence type="predicted"/>
<evidence type="ECO:0000313" key="1">
    <source>
        <dbReference type="EMBL" id="KAA6398674.1"/>
    </source>
</evidence>
<sequence length="663" mass="74798">MPFKSSDYLGRLAKMQHSNYVSGYMQLGEVIKTISIHPQSFEIFKQNFFDSPITELTSSGVKYTRAPLGARGKSTCSMVQTCQVNWTITIQANTLAIQLNKTYEDYDSIAKLIARTNFNGKKDPLANWTDNMSQTAQGYYSKSADGIEKSERLQFWIGFSTACGPFYQFQLLKDATAQWGSAIYAREQAVISDNSLSDLCTKNSVNVSPLESIIEGKRHFGVFIDVPLSEIDRYATAGTQESPTATLFYYKIPNDITFSGVLDLNQLNPIINSFPVLTRNYASLHLQLWIQDFLQDLKVVWLNKNDTIQNNHLAYHMIPPEKPDIVYLLSGNAADALTYQRYNVRIVNMQNVAAGDKTPQNSISQIGTAKFDVLEIQNVCFNIENEEAIISLIQTQKIINFPTQVFRTQSSNFPFSGFGKDSGYLQSFMSFSNIKSLFMTYAMPQYPTWCFSVLFTGLNLIIDQNNVIPQPYKSLKQATNGQMFDCFVDQDVVSAPSDLYHSLTFENRSINDQHNFYGVIDDDPLATENIFYLTTLYSGSKAIKTLYPNKYMLAWKLATDDSFMRGFNSSKIGSRTNIQVILQGNLIKGIIDTTNIFPAQNQNDFKQFIGTRAYPDPTKASITPMMHYLCDAFVRIIFDDRSMPQVLNIELIGELAGGAIKPQ</sequence>
<dbReference type="EMBL" id="SNRW01000906">
    <property type="protein sequence ID" value="KAA6398674.1"/>
    <property type="molecule type" value="Genomic_DNA"/>
</dbReference>
<protein>
    <submittedName>
        <fullName evidence="1">Uncharacterized protein</fullName>
    </submittedName>
</protein>
<evidence type="ECO:0000313" key="2">
    <source>
        <dbReference type="Proteomes" id="UP000324800"/>
    </source>
</evidence>
<organism evidence="1 2">
    <name type="scientific">Streblomastix strix</name>
    <dbReference type="NCBI Taxonomy" id="222440"/>
    <lineage>
        <taxon>Eukaryota</taxon>
        <taxon>Metamonada</taxon>
        <taxon>Preaxostyla</taxon>
        <taxon>Oxymonadida</taxon>
        <taxon>Streblomastigidae</taxon>
        <taxon>Streblomastix</taxon>
    </lineage>
</organism>
<gene>
    <name evidence="1" type="ORF">EZS28_005800</name>
</gene>
<dbReference type="Proteomes" id="UP000324800">
    <property type="component" value="Unassembled WGS sequence"/>
</dbReference>